<sequence>MTRLSLKKLFWVAIGLFALTGGAYAAPAYTTGNVNMRSGPGTGYQKLTTLPAGTGIDVRRCAANWCNVRALGVSGWISASYVQAAQSSGRTIVIAPRVIVRPPHYRPPHAHRPNRPRPPHWNRPGKPTCRIAPGYPCPR</sequence>
<accession>A0A0D5A037</accession>
<geneLocation type="plasmid" evidence="4">
    <name>pLM19O1</name>
</geneLocation>
<feature type="chain" id="PRO_5002290401" evidence="2">
    <location>
        <begin position="26"/>
        <end position="139"/>
    </location>
</feature>
<dbReference type="EMBL" id="KM659091">
    <property type="protein sequence ID" value="AJW29902.1"/>
    <property type="molecule type" value="Genomic_DNA"/>
</dbReference>
<feature type="signal peptide" evidence="2">
    <location>
        <begin position="1"/>
        <end position="25"/>
    </location>
</feature>
<dbReference type="AlphaFoldDB" id="A0A0D5A037"/>
<dbReference type="Pfam" id="PF08239">
    <property type="entry name" value="SH3_3"/>
    <property type="match status" value="1"/>
</dbReference>
<evidence type="ECO:0000256" key="1">
    <source>
        <dbReference type="SAM" id="MobiDB-lite"/>
    </source>
</evidence>
<organism evidence="4">
    <name type="scientific">Ochrobactrum sp. LM19</name>
    <dbReference type="NCBI Taxonomy" id="1449781"/>
    <lineage>
        <taxon>Bacteria</taxon>
        <taxon>Pseudomonadati</taxon>
        <taxon>Pseudomonadota</taxon>
        <taxon>Alphaproteobacteria</taxon>
        <taxon>Hyphomicrobiales</taxon>
        <taxon>Brucellaceae</taxon>
        <taxon>Brucella/Ochrobactrum group</taxon>
        <taxon>Ochrobactrum</taxon>
    </lineage>
</organism>
<feature type="region of interest" description="Disordered" evidence="1">
    <location>
        <begin position="104"/>
        <end position="128"/>
    </location>
</feature>
<evidence type="ECO:0000313" key="4">
    <source>
        <dbReference type="EMBL" id="AJW29902.1"/>
    </source>
</evidence>
<reference evidence="4" key="1">
    <citation type="submission" date="2014-09" db="EMBL/GenBank/DDBJ databases">
        <title>The mobilome of the heavy metals and metalloids hypertolerant bacteria from the Lubin copper mine (Poland).</title>
        <authorList>
            <person name="Dziewit L."/>
            <person name="Bartosik D."/>
        </authorList>
    </citation>
    <scope>NUCLEOTIDE SEQUENCE</scope>
    <source>
        <plasmid evidence="4">pLM19O1</plasmid>
    </source>
</reference>
<feature type="compositionally biased region" description="Basic residues" evidence="1">
    <location>
        <begin position="104"/>
        <end position="120"/>
    </location>
</feature>
<dbReference type="InterPro" id="IPR003646">
    <property type="entry name" value="SH3-like_bac-type"/>
</dbReference>
<proteinExistence type="predicted"/>
<protein>
    <submittedName>
        <fullName evidence="4">SH3 type 3 domain-containing protein</fullName>
    </submittedName>
</protein>
<dbReference type="Gene3D" id="2.30.30.40">
    <property type="entry name" value="SH3 Domains"/>
    <property type="match status" value="1"/>
</dbReference>
<name>A0A0D5A037_9HYPH</name>
<evidence type="ECO:0000259" key="3">
    <source>
        <dbReference type="Pfam" id="PF08239"/>
    </source>
</evidence>
<keyword evidence="2" id="KW-0732">Signal</keyword>
<gene>
    <name evidence="4" type="ORF">pLM19O1_p32</name>
</gene>
<evidence type="ECO:0000256" key="2">
    <source>
        <dbReference type="SAM" id="SignalP"/>
    </source>
</evidence>
<feature type="domain" description="SH3b" evidence="3">
    <location>
        <begin position="32"/>
        <end position="83"/>
    </location>
</feature>
<keyword evidence="4" id="KW-0614">Plasmid</keyword>